<accession>A0A5N5EGE8</accession>
<dbReference type="EMBL" id="VYUA01000079">
    <property type="protein sequence ID" value="KAB2587672.1"/>
    <property type="molecule type" value="Genomic_DNA"/>
</dbReference>
<evidence type="ECO:0000313" key="1">
    <source>
        <dbReference type="EMBL" id="KAB2587672.1"/>
    </source>
</evidence>
<dbReference type="RefSeq" id="WP_151514055.1">
    <property type="nucleotide sequence ID" value="NZ_JBMOST010000034.1"/>
</dbReference>
<organism evidence="1 2">
    <name type="scientific">Streptomyces arboris</name>
    <dbReference type="NCBI Taxonomy" id="2600619"/>
    <lineage>
        <taxon>Bacteria</taxon>
        <taxon>Bacillati</taxon>
        <taxon>Actinomycetota</taxon>
        <taxon>Actinomycetes</taxon>
        <taxon>Kitasatosporales</taxon>
        <taxon>Streptomycetaceae</taxon>
        <taxon>Streptomyces</taxon>
    </lineage>
</organism>
<proteinExistence type="predicted"/>
<gene>
    <name evidence="1" type="ORF">F5983_36550</name>
</gene>
<dbReference type="AlphaFoldDB" id="A0A5N5EGE8"/>
<comment type="caution">
    <text evidence="1">The sequence shown here is derived from an EMBL/GenBank/DDBJ whole genome shotgun (WGS) entry which is preliminary data.</text>
</comment>
<dbReference type="Proteomes" id="UP000326907">
    <property type="component" value="Unassembled WGS sequence"/>
</dbReference>
<sequence length="94" mass="10791">MERRGADWSDQEWLDETRRIRQALAALGDHLPSCLPDEPGACGQSARSHYASYCAQLKARAQVRIERDLPEPDARITATVVYDSHLQRMRTRLR</sequence>
<evidence type="ECO:0000313" key="2">
    <source>
        <dbReference type="Proteomes" id="UP000326907"/>
    </source>
</evidence>
<reference evidence="1 2" key="1">
    <citation type="submission" date="2019-09" db="EMBL/GenBank/DDBJ databases">
        <authorList>
            <person name="Liu P."/>
        </authorList>
    </citation>
    <scope>NUCLEOTIDE SEQUENCE [LARGE SCALE GENOMIC DNA]</scope>
    <source>
        <strain evidence="1 2">TRM68085</strain>
    </source>
</reference>
<keyword evidence="2" id="KW-1185">Reference proteome</keyword>
<name>A0A5N5EGE8_9ACTN</name>
<protein>
    <submittedName>
        <fullName evidence="1">Uncharacterized protein</fullName>
    </submittedName>
</protein>